<protein>
    <recommendedName>
        <fullName evidence="4">HNH endonuclease</fullName>
    </recommendedName>
</protein>
<dbReference type="EMBL" id="QJJM01000009">
    <property type="protein sequence ID" value="PXW73750.1"/>
    <property type="molecule type" value="Genomic_DNA"/>
</dbReference>
<organism evidence="2 3">
    <name type="scientific">Blastomonas natatoria</name>
    <dbReference type="NCBI Taxonomy" id="34015"/>
    <lineage>
        <taxon>Bacteria</taxon>
        <taxon>Pseudomonadati</taxon>
        <taxon>Pseudomonadota</taxon>
        <taxon>Alphaproteobacteria</taxon>
        <taxon>Sphingomonadales</taxon>
        <taxon>Sphingomonadaceae</taxon>
        <taxon>Blastomonas</taxon>
    </lineage>
</organism>
<name>A0A2V3UWV0_9SPHN</name>
<accession>A0A2V3UWV0</accession>
<feature type="region of interest" description="Disordered" evidence="1">
    <location>
        <begin position="1"/>
        <end position="20"/>
    </location>
</feature>
<evidence type="ECO:0008006" key="4">
    <source>
        <dbReference type="Google" id="ProtNLM"/>
    </source>
</evidence>
<comment type="caution">
    <text evidence="2">The sequence shown here is derived from an EMBL/GenBank/DDBJ whole genome shotgun (WGS) entry which is preliminary data.</text>
</comment>
<evidence type="ECO:0000313" key="2">
    <source>
        <dbReference type="EMBL" id="PXW73750.1"/>
    </source>
</evidence>
<dbReference type="AlphaFoldDB" id="A0A2V3UWV0"/>
<dbReference type="RefSeq" id="WP_208625209.1">
    <property type="nucleotide sequence ID" value="NZ_QJJM01000009.1"/>
</dbReference>
<evidence type="ECO:0000256" key="1">
    <source>
        <dbReference type="SAM" id="MobiDB-lite"/>
    </source>
</evidence>
<reference evidence="2 3" key="1">
    <citation type="submission" date="2018-05" db="EMBL/GenBank/DDBJ databases">
        <title>Genomic Encyclopedia of Type Strains, Phase IV (KMG-IV): sequencing the most valuable type-strain genomes for metagenomic binning, comparative biology and taxonomic classification.</title>
        <authorList>
            <person name="Goeker M."/>
        </authorList>
    </citation>
    <scope>NUCLEOTIDE SEQUENCE [LARGE SCALE GENOMIC DNA]</scope>
    <source>
        <strain evidence="2 3">DSM 3183</strain>
    </source>
</reference>
<evidence type="ECO:0000313" key="3">
    <source>
        <dbReference type="Proteomes" id="UP000248014"/>
    </source>
</evidence>
<dbReference type="Proteomes" id="UP000248014">
    <property type="component" value="Unassembled WGS sequence"/>
</dbReference>
<gene>
    <name evidence="2" type="ORF">C7451_10936</name>
</gene>
<proteinExistence type="predicted"/>
<sequence length="107" mass="12122">MPKRRAWEEDEDEAAAPPPEPCWLCGRDLGELIEWHHPVPKSKGGKARVAVHPICHRTIHAHFTNAELGRIGEDVEALRHHPEIAKFLTWVAGKPADFNAPTKKKER</sequence>
<keyword evidence="3" id="KW-1185">Reference proteome</keyword>